<dbReference type="Proteomes" id="UP000070401">
    <property type="component" value="Unassembled WGS sequence"/>
</dbReference>
<organism evidence="2 3">
    <name type="scientific">Fusobacterium nucleatum</name>
    <dbReference type="NCBI Taxonomy" id="851"/>
    <lineage>
        <taxon>Bacteria</taxon>
        <taxon>Fusobacteriati</taxon>
        <taxon>Fusobacteriota</taxon>
        <taxon>Fusobacteriia</taxon>
        <taxon>Fusobacteriales</taxon>
        <taxon>Fusobacteriaceae</taxon>
        <taxon>Fusobacterium</taxon>
    </lineage>
</organism>
<evidence type="ECO:0000313" key="3">
    <source>
        <dbReference type="Proteomes" id="UP000070401"/>
    </source>
</evidence>
<comment type="caution">
    <text evidence="2">The sequence shown here is derived from an EMBL/GenBank/DDBJ whole genome shotgun (WGS) entry which is preliminary data.</text>
</comment>
<name>A0A133P0S3_FUSNU</name>
<keyword evidence="1" id="KW-1133">Transmembrane helix</keyword>
<feature type="transmembrane region" description="Helical" evidence="1">
    <location>
        <begin position="78"/>
        <end position="98"/>
    </location>
</feature>
<evidence type="ECO:0000313" key="2">
    <source>
        <dbReference type="EMBL" id="KXA22133.1"/>
    </source>
</evidence>
<feature type="transmembrane region" description="Helical" evidence="1">
    <location>
        <begin position="37"/>
        <end position="55"/>
    </location>
</feature>
<dbReference type="EMBL" id="LRPY01000099">
    <property type="protein sequence ID" value="KXA22133.1"/>
    <property type="molecule type" value="Genomic_DNA"/>
</dbReference>
<dbReference type="RefSeq" id="WP_060798337.1">
    <property type="nucleotide sequence ID" value="NZ_KQ956688.1"/>
</dbReference>
<protein>
    <submittedName>
        <fullName evidence="2">Uncharacterized protein</fullName>
    </submittedName>
</protein>
<keyword evidence="1" id="KW-0812">Transmembrane</keyword>
<gene>
    <name evidence="2" type="ORF">HMPREF3221_01013</name>
</gene>
<reference evidence="3" key="1">
    <citation type="submission" date="2016-01" db="EMBL/GenBank/DDBJ databases">
        <authorList>
            <person name="Mitreva M."/>
            <person name="Pepin K.H."/>
            <person name="Mihindukulasuriya K.A."/>
            <person name="Fulton R."/>
            <person name="Fronick C."/>
            <person name="O'Laughlin M."/>
            <person name="Miner T."/>
            <person name="Herter B."/>
            <person name="Rosa B.A."/>
            <person name="Cordes M."/>
            <person name="Tomlinson C."/>
            <person name="Wollam A."/>
            <person name="Palsikar V.B."/>
            <person name="Mardis E.R."/>
            <person name="Wilson R.K."/>
        </authorList>
    </citation>
    <scope>NUCLEOTIDE SEQUENCE [LARGE SCALE GENOMIC DNA]</scope>
    <source>
        <strain evidence="3">MJR7757B</strain>
    </source>
</reference>
<evidence type="ECO:0000256" key="1">
    <source>
        <dbReference type="SAM" id="Phobius"/>
    </source>
</evidence>
<accession>A0A133P0S3</accession>
<feature type="transmembrane region" description="Helical" evidence="1">
    <location>
        <begin position="6"/>
        <end position="25"/>
    </location>
</feature>
<sequence length="143" mass="17530">MEHFLTLISQSFITLIAFFLGKWQDRYKYKIEAYKERYLHLYCPFIAIYVSYIRINEKPKPNNLEFRNKILELIKNNILYLDTNSLAYFQFFFTMIRFKKYDSNKIFLNLIKSMLQECKHIEKNLKYPMKAQLLLSRQNLLDE</sequence>
<dbReference type="PATRIC" id="fig|851.8.peg.1017"/>
<keyword evidence="1" id="KW-0472">Membrane</keyword>
<dbReference type="AlphaFoldDB" id="A0A133P0S3"/>
<proteinExistence type="predicted"/>
<keyword evidence="3" id="KW-1185">Reference proteome</keyword>